<comment type="similarity">
    <text evidence="1">Belongs to the thioesterase PaaI family.</text>
</comment>
<accession>A0A098C422</accession>
<gene>
    <name evidence="4" type="ORF">ING2E5B_1930</name>
</gene>
<dbReference type="HOGENOM" id="CLU_089876_13_1_10"/>
<protein>
    <recommendedName>
        <fullName evidence="3">Thioesterase domain-containing protein</fullName>
    </recommendedName>
</protein>
<feature type="domain" description="Thioesterase" evidence="3">
    <location>
        <begin position="37"/>
        <end position="114"/>
    </location>
</feature>
<evidence type="ECO:0000256" key="2">
    <source>
        <dbReference type="ARBA" id="ARBA00022801"/>
    </source>
</evidence>
<dbReference type="Proteomes" id="UP000032417">
    <property type="component" value="Chromosome 1"/>
</dbReference>
<dbReference type="KEGG" id="pbt:ING2E5B_1930"/>
<dbReference type="NCBIfam" id="TIGR00369">
    <property type="entry name" value="unchar_dom_1"/>
    <property type="match status" value="1"/>
</dbReference>
<evidence type="ECO:0000259" key="3">
    <source>
        <dbReference type="Pfam" id="PF03061"/>
    </source>
</evidence>
<dbReference type="STRING" id="1562970.ING2E5B_1930"/>
<dbReference type="GO" id="GO:0061522">
    <property type="term" value="F:1,4-dihydroxy-2-naphthoyl-CoA thioesterase activity"/>
    <property type="evidence" value="ECO:0007669"/>
    <property type="project" value="TreeGrafter"/>
</dbReference>
<organism evidence="4 5">
    <name type="scientific">Fermentimonas caenicola</name>
    <dbReference type="NCBI Taxonomy" id="1562970"/>
    <lineage>
        <taxon>Bacteria</taxon>
        <taxon>Pseudomonadati</taxon>
        <taxon>Bacteroidota</taxon>
        <taxon>Bacteroidia</taxon>
        <taxon>Bacteroidales</taxon>
        <taxon>Dysgonomonadaceae</taxon>
        <taxon>Fermentimonas</taxon>
    </lineage>
</organism>
<reference evidence="4 5" key="1">
    <citation type="submission" date="2014-08" db="EMBL/GenBank/DDBJ databases">
        <authorList>
            <person name="Wibberg D."/>
        </authorList>
    </citation>
    <scope>NUCLEOTIDE SEQUENCE [LARGE SCALE GENOMIC DNA]</scope>
    <source>
        <strain evidence="5">ING2-E5B</strain>
    </source>
</reference>
<dbReference type="Pfam" id="PF03061">
    <property type="entry name" value="4HBT"/>
    <property type="match status" value="1"/>
</dbReference>
<evidence type="ECO:0000313" key="4">
    <source>
        <dbReference type="EMBL" id="CEA16667.1"/>
    </source>
</evidence>
<sequence length="125" mass="13100">MSETNNLMETLGITFTHLSSGKVEAVMPVTKSVCQPFGILHGGATIALAESVAGQGSLFLCTQDEKPAGTQVSCNHLSAVKEGDTVHATGTILHLGKTTHLWNIDITTSGGRLVSSVRVLNTILK</sequence>
<dbReference type="OrthoDB" id="9798208at2"/>
<evidence type="ECO:0000256" key="1">
    <source>
        <dbReference type="ARBA" id="ARBA00008324"/>
    </source>
</evidence>
<name>A0A098C422_9BACT</name>
<dbReference type="AlphaFoldDB" id="A0A098C422"/>
<evidence type="ECO:0000313" key="5">
    <source>
        <dbReference type="Proteomes" id="UP000032417"/>
    </source>
</evidence>
<dbReference type="Gene3D" id="3.10.129.10">
    <property type="entry name" value="Hotdog Thioesterase"/>
    <property type="match status" value="1"/>
</dbReference>
<dbReference type="PANTHER" id="PTHR43240">
    <property type="entry name" value="1,4-DIHYDROXY-2-NAPHTHOYL-COA THIOESTERASE 1"/>
    <property type="match status" value="1"/>
</dbReference>
<dbReference type="InterPro" id="IPR029069">
    <property type="entry name" value="HotDog_dom_sf"/>
</dbReference>
<dbReference type="EMBL" id="LN515532">
    <property type="protein sequence ID" value="CEA16667.1"/>
    <property type="molecule type" value="Genomic_DNA"/>
</dbReference>
<dbReference type="SUPFAM" id="SSF54637">
    <property type="entry name" value="Thioesterase/thiol ester dehydrase-isomerase"/>
    <property type="match status" value="1"/>
</dbReference>
<proteinExistence type="inferred from homology"/>
<dbReference type="InterPro" id="IPR006683">
    <property type="entry name" value="Thioestr_dom"/>
</dbReference>
<keyword evidence="2" id="KW-0378">Hydrolase</keyword>
<dbReference type="InterPro" id="IPR003736">
    <property type="entry name" value="PAAI_dom"/>
</dbReference>
<dbReference type="GO" id="GO:0005829">
    <property type="term" value="C:cytosol"/>
    <property type="evidence" value="ECO:0007669"/>
    <property type="project" value="TreeGrafter"/>
</dbReference>
<dbReference type="PANTHER" id="PTHR43240:SF5">
    <property type="entry name" value="1,4-DIHYDROXY-2-NAPHTHOYL-COA THIOESTERASE 1"/>
    <property type="match status" value="1"/>
</dbReference>
<keyword evidence="5" id="KW-1185">Reference proteome</keyword>
<dbReference type="CDD" id="cd03443">
    <property type="entry name" value="PaaI_thioesterase"/>
    <property type="match status" value="1"/>
</dbReference>